<dbReference type="Proteomes" id="UP000296049">
    <property type="component" value="Unassembled WGS sequence"/>
</dbReference>
<reference evidence="3" key="1">
    <citation type="journal article" date="2013" name="Nat. Genet.">
        <title>The duck genome and transcriptome provide insight into an avian influenza virus reservoir species.</title>
        <authorList>
            <person name="Huang Y."/>
            <person name="Li Y."/>
            <person name="Burt D.W."/>
            <person name="Chen H."/>
            <person name="Zhang Y."/>
            <person name="Qian W."/>
            <person name="Kim H."/>
            <person name="Gan S."/>
            <person name="Zhao Y."/>
            <person name="Li J."/>
            <person name="Yi K."/>
            <person name="Feng H."/>
            <person name="Zhu P."/>
            <person name="Li B."/>
            <person name="Liu Q."/>
            <person name="Fairley S."/>
            <person name="Magor K.E."/>
            <person name="Du Z."/>
            <person name="Hu X."/>
            <person name="Goodman L."/>
            <person name="Tafer H."/>
            <person name="Vignal A."/>
            <person name="Lee T."/>
            <person name="Kim K.W."/>
            <person name="Sheng Z."/>
            <person name="An Y."/>
            <person name="Searle S."/>
            <person name="Herrero J."/>
            <person name="Groenen M.A."/>
            <person name="Crooijmans R.P."/>
            <person name="Faraut T."/>
            <person name="Cai Q."/>
            <person name="Webster R.G."/>
            <person name="Aldridge J.R."/>
            <person name="Warren W.C."/>
            <person name="Bartschat S."/>
            <person name="Kehr S."/>
            <person name="Marz M."/>
            <person name="Stadler P.F."/>
            <person name="Smith J."/>
            <person name="Kraus R.H."/>
            <person name="Zhao Y."/>
            <person name="Ren L."/>
            <person name="Fei J."/>
            <person name="Morisson M."/>
            <person name="Kaiser P."/>
            <person name="Griffin D.K."/>
            <person name="Rao M."/>
            <person name="Pitel F."/>
            <person name="Wang J."/>
            <person name="Li N."/>
        </authorList>
    </citation>
    <scope>NUCLEOTIDE SEQUENCE [LARGE SCALE GENOMIC DNA]</scope>
</reference>
<feature type="compositionally biased region" description="Low complexity" evidence="1">
    <location>
        <begin position="76"/>
        <end position="87"/>
    </location>
</feature>
<dbReference type="AlphaFoldDB" id="R0KCG3"/>
<gene>
    <name evidence="2" type="ORF">Anapl_06822</name>
</gene>
<protein>
    <submittedName>
        <fullName evidence="2">Uncharacterized protein</fullName>
    </submittedName>
</protein>
<proteinExistence type="predicted"/>
<organism evidence="2 3">
    <name type="scientific">Anas platyrhynchos</name>
    <name type="common">Mallard</name>
    <name type="synonym">Anas boschas</name>
    <dbReference type="NCBI Taxonomy" id="8839"/>
    <lineage>
        <taxon>Eukaryota</taxon>
        <taxon>Metazoa</taxon>
        <taxon>Chordata</taxon>
        <taxon>Craniata</taxon>
        <taxon>Vertebrata</taxon>
        <taxon>Euteleostomi</taxon>
        <taxon>Archelosauria</taxon>
        <taxon>Archosauria</taxon>
        <taxon>Dinosauria</taxon>
        <taxon>Saurischia</taxon>
        <taxon>Theropoda</taxon>
        <taxon>Coelurosauria</taxon>
        <taxon>Aves</taxon>
        <taxon>Neognathae</taxon>
        <taxon>Galloanserae</taxon>
        <taxon>Anseriformes</taxon>
        <taxon>Anatidae</taxon>
        <taxon>Anatinae</taxon>
        <taxon>Anas</taxon>
    </lineage>
</organism>
<keyword evidence="3" id="KW-1185">Reference proteome</keyword>
<accession>R0KCG3</accession>
<evidence type="ECO:0000313" key="2">
    <source>
        <dbReference type="EMBL" id="EOB07617.1"/>
    </source>
</evidence>
<feature type="region of interest" description="Disordered" evidence="1">
    <location>
        <begin position="73"/>
        <end position="109"/>
    </location>
</feature>
<sequence length="109" mass="11552">MCSAVCGGSACLPQAVPFPPGAFSSRFLPFGVAQPLCTWGDGLAGDLLCRWNLFELSCQDLRGVSVQRWLEQRGTEAAASPAERSSGAGAGRRGMRELPINKGKPRDSL</sequence>
<evidence type="ECO:0000256" key="1">
    <source>
        <dbReference type="SAM" id="MobiDB-lite"/>
    </source>
</evidence>
<dbReference type="EMBL" id="KB742515">
    <property type="protein sequence ID" value="EOB07617.1"/>
    <property type="molecule type" value="Genomic_DNA"/>
</dbReference>
<evidence type="ECO:0000313" key="3">
    <source>
        <dbReference type="Proteomes" id="UP000296049"/>
    </source>
</evidence>
<name>R0KCG3_ANAPL</name>